<comment type="caution">
    <text evidence="6">The sequence shown here is derived from an EMBL/GenBank/DDBJ whole genome shotgun (WGS) entry which is preliminary data.</text>
</comment>
<feature type="signal peptide" evidence="3">
    <location>
        <begin position="1"/>
        <end position="28"/>
    </location>
</feature>
<evidence type="ECO:0000256" key="2">
    <source>
        <dbReference type="ARBA" id="ARBA00022729"/>
    </source>
</evidence>
<dbReference type="SUPFAM" id="SSF88713">
    <property type="entry name" value="Glycoside hydrolase/deacetylase"/>
    <property type="match status" value="1"/>
</dbReference>
<accession>A0ABT3MYL6</accession>
<dbReference type="CDD" id="cd10973">
    <property type="entry name" value="CE4_DAC_u4_5s"/>
    <property type="match status" value="1"/>
</dbReference>
<dbReference type="Pfam" id="PF01522">
    <property type="entry name" value="Polysacc_deac_1"/>
    <property type="match status" value="1"/>
</dbReference>
<sequence>MKQLLSCFLSFKTALCSLLLLSAMVSNADVVSNADMVDSADSAVFLQYHHVSENTPRSTSVTPDRLKQHLDYLDDNGFTVKSIVDAVDSIRDGRPLPDKTVVITFDDAYVSIYENAFPLLKEKGYPFTVFVAIEPVDKGYHQFLSWDQLREMGKHGATIANHSVTHSHMVVKHPDETRQQWVNRNRDEILKTEARIKEKTGQSVKLFAWPFGEANPELRQLLASMGYVGFGQQSGVVEPLSDFTLLPRYPMAADYAEMRGFRTKVNSLPLPVKRQLPDSAMVKDDNLKPSLTLELAAGDFQKNQLKCYASNAGEIPITWLDDEKTRFTTVTPNSLSVGRSRYNCTAPSMDGRRYYWYSHQWLRLNSDGTAID</sequence>
<feature type="domain" description="NodB homology" evidence="5">
    <location>
        <begin position="99"/>
        <end position="372"/>
    </location>
</feature>
<protein>
    <submittedName>
        <fullName evidence="6">Polysaccharide deacetylase family protein</fullName>
    </submittedName>
</protein>
<evidence type="ECO:0000313" key="6">
    <source>
        <dbReference type="EMBL" id="MCW7554452.1"/>
    </source>
</evidence>
<organism evidence="6 7">
    <name type="scientific">Endozoicomonas gorgoniicola</name>
    <dbReference type="NCBI Taxonomy" id="1234144"/>
    <lineage>
        <taxon>Bacteria</taxon>
        <taxon>Pseudomonadati</taxon>
        <taxon>Pseudomonadota</taxon>
        <taxon>Gammaproteobacteria</taxon>
        <taxon>Oceanospirillales</taxon>
        <taxon>Endozoicomonadaceae</taxon>
        <taxon>Endozoicomonas</taxon>
    </lineage>
</organism>
<dbReference type="Gene3D" id="3.20.20.370">
    <property type="entry name" value="Glycoside hydrolase/deacetylase"/>
    <property type="match status" value="1"/>
</dbReference>
<comment type="subcellular location">
    <subcellularLocation>
        <location evidence="1">Secreted</location>
    </subcellularLocation>
</comment>
<proteinExistence type="predicted"/>
<evidence type="ECO:0000256" key="1">
    <source>
        <dbReference type="ARBA" id="ARBA00004613"/>
    </source>
</evidence>
<dbReference type="PANTHER" id="PTHR34216">
    <property type="match status" value="1"/>
</dbReference>
<feature type="chain" id="PRO_5046353612" evidence="3">
    <location>
        <begin position="29"/>
        <end position="372"/>
    </location>
</feature>
<reference evidence="6 7" key="1">
    <citation type="submission" date="2022-10" db="EMBL/GenBank/DDBJ databases">
        <title>High-quality genome sequences of two octocoral-associated bacteria, Endozoicomonas euniceicola EF212 and Endozoicomonas gorgoniicola PS125.</title>
        <authorList>
            <person name="Chiou Y.-J."/>
            <person name="Chen Y.-H."/>
        </authorList>
    </citation>
    <scope>NUCLEOTIDE SEQUENCE [LARGE SCALE GENOMIC DNA]</scope>
    <source>
        <strain evidence="6 7">PS125</strain>
    </source>
</reference>
<keyword evidence="2 3" id="KW-0732">Signal</keyword>
<dbReference type="RefSeq" id="WP_262564207.1">
    <property type="nucleotide sequence ID" value="NZ_JAPFCC010000001.1"/>
</dbReference>
<dbReference type="InterPro" id="IPR011330">
    <property type="entry name" value="Glyco_hydro/deAcase_b/a-brl"/>
</dbReference>
<dbReference type="InterPro" id="IPR002509">
    <property type="entry name" value="NODB_dom"/>
</dbReference>
<name>A0ABT3MYL6_9GAMM</name>
<evidence type="ECO:0000259" key="4">
    <source>
        <dbReference type="PROSITE" id="PS50835"/>
    </source>
</evidence>
<dbReference type="InterPro" id="IPR051398">
    <property type="entry name" value="Polysacch_Deacetylase"/>
</dbReference>
<gene>
    <name evidence="6" type="ORF">NX722_17850</name>
</gene>
<feature type="domain" description="Ig-like" evidence="4">
    <location>
        <begin position="277"/>
        <end position="346"/>
    </location>
</feature>
<evidence type="ECO:0000259" key="5">
    <source>
        <dbReference type="PROSITE" id="PS51677"/>
    </source>
</evidence>
<dbReference type="InterPro" id="IPR007110">
    <property type="entry name" value="Ig-like_dom"/>
</dbReference>
<keyword evidence="7" id="KW-1185">Reference proteome</keyword>
<evidence type="ECO:0000313" key="7">
    <source>
        <dbReference type="Proteomes" id="UP001209854"/>
    </source>
</evidence>
<dbReference type="EMBL" id="JAPFCC010000001">
    <property type="protein sequence ID" value="MCW7554452.1"/>
    <property type="molecule type" value="Genomic_DNA"/>
</dbReference>
<dbReference type="PANTHER" id="PTHR34216:SF3">
    <property type="entry name" value="POLY-BETA-1,6-N-ACETYL-D-GLUCOSAMINE N-DEACETYLASE"/>
    <property type="match status" value="1"/>
</dbReference>
<dbReference type="PROSITE" id="PS50835">
    <property type="entry name" value="IG_LIKE"/>
    <property type="match status" value="1"/>
</dbReference>
<evidence type="ECO:0000256" key="3">
    <source>
        <dbReference type="SAM" id="SignalP"/>
    </source>
</evidence>
<dbReference type="Proteomes" id="UP001209854">
    <property type="component" value="Unassembled WGS sequence"/>
</dbReference>
<dbReference type="PROSITE" id="PS51677">
    <property type="entry name" value="NODB"/>
    <property type="match status" value="1"/>
</dbReference>